<evidence type="ECO:0000259" key="2">
    <source>
        <dbReference type="Pfam" id="PF18998"/>
    </source>
</evidence>
<reference evidence="4 5" key="1">
    <citation type="submission" date="2015-07" db="EMBL/GenBank/DDBJ databases">
        <title>Genome sequence of Leptolinea tardivitalis DSM 16556.</title>
        <authorList>
            <person name="Hemp J."/>
            <person name="Ward L.M."/>
            <person name="Pace L.A."/>
            <person name="Fischer W.W."/>
        </authorList>
    </citation>
    <scope>NUCLEOTIDE SEQUENCE [LARGE SCALE GENOMIC DNA]</scope>
    <source>
        <strain evidence="4 5">YMTK-2</strain>
    </source>
</reference>
<dbReference type="Proteomes" id="UP000050430">
    <property type="component" value="Unassembled WGS sequence"/>
</dbReference>
<feature type="domain" description="Bacterial repeat" evidence="2">
    <location>
        <begin position="510"/>
        <end position="576"/>
    </location>
</feature>
<dbReference type="Gene3D" id="2.160.20.110">
    <property type="match status" value="1"/>
</dbReference>
<keyword evidence="1" id="KW-0378">Hydrolase</keyword>
<dbReference type="InterPro" id="IPR013320">
    <property type="entry name" value="ConA-like_dom_sf"/>
</dbReference>
<feature type="domain" description="Bacterial Ig-like" evidence="3">
    <location>
        <begin position="680"/>
        <end position="783"/>
    </location>
</feature>
<dbReference type="OrthoDB" id="167028at2"/>
<organism evidence="4 5">
    <name type="scientific">Leptolinea tardivitalis</name>
    <dbReference type="NCBI Taxonomy" id="229920"/>
    <lineage>
        <taxon>Bacteria</taxon>
        <taxon>Bacillati</taxon>
        <taxon>Chloroflexota</taxon>
        <taxon>Anaerolineae</taxon>
        <taxon>Anaerolineales</taxon>
        <taxon>Anaerolineaceae</taxon>
        <taxon>Leptolinea</taxon>
    </lineage>
</organism>
<dbReference type="PATRIC" id="fig|229920.5.peg.2415"/>
<dbReference type="AlphaFoldDB" id="A0A0P6WSZ6"/>
<evidence type="ECO:0000313" key="5">
    <source>
        <dbReference type="Proteomes" id="UP000050430"/>
    </source>
</evidence>
<dbReference type="CDD" id="cd05829">
    <property type="entry name" value="Sortase_F"/>
    <property type="match status" value="1"/>
</dbReference>
<evidence type="ECO:0000259" key="3">
    <source>
        <dbReference type="Pfam" id="PF19078"/>
    </source>
</evidence>
<proteinExistence type="predicted"/>
<dbReference type="SUPFAM" id="SSF49899">
    <property type="entry name" value="Concanavalin A-like lectins/glucanases"/>
    <property type="match status" value="1"/>
</dbReference>
<dbReference type="InterPro" id="IPR005754">
    <property type="entry name" value="Sortase"/>
</dbReference>
<evidence type="ECO:0008006" key="6">
    <source>
        <dbReference type="Google" id="ProtNLM"/>
    </source>
</evidence>
<protein>
    <recommendedName>
        <fullName evidence="6">Bacterial repeat domain-containing protein</fullName>
    </recommendedName>
</protein>
<dbReference type="Pfam" id="PF19078">
    <property type="entry name" value="Big_12"/>
    <property type="match status" value="2"/>
</dbReference>
<accession>A0A0P6WSZ6</accession>
<dbReference type="STRING" id="229920.ADM99_03885"/>
<sequence>MIHKRIAQLLTAWMIVVLIWPVGVTGRVFAEDTWVNITSAAEFNNIRSNLTANYRLMADIDLTGYPNWTPIGTDASRFTGQLDGNGKIISNLSLTNTSTNNQGLFGVIGTAGKLTNVVVEHANLSAGVNTGILAGTNYGQISASSASGNISGYDNVGGLVGSNYGQISNSFTQSQVSGKNNVGGLVGYNNGTVQTSYAASVVSMSVLNNYLQFDGVDDYIEIPHQSYYMTNSFTLEAWFQWDKAGTDDTQFITGKGFEQFEIHTGGGSGVNGIRFIPVYRPKTLYADGRAYQDVRNVIQPGWFHVAAVWDYSTQTARVYINGQPQNIYQVGNNVGTIAPVPLKNPGVNPYADNLSNFTIGIRSDMTFPFKGKISDVRFWNTVRTSEEINADKNKQLTGSESGLMGYWKLNEPSGTVATDSTSNHNNGTVMGGAVRVQESGINYGGLVGLNASSVTGSYYDSAISGQTDEGKGVPSTTSAMKSISTFSGWDFTSIWKINEGNSYPYFNRFSVKYSADPNGTIDGYASQIVSPGGIGSSVTAVANKDYKFEKWSDNLTTAARQDTNVSGDLSVTASFLEAVPPDTLSIVVADTSLVVGETSPVIFTFSEAVTDLTTADLTVDNGSLSEPTSSDGGLTWIATLTPAANVSAATNIITLDNSGVQDLAGNPGIGTTDSNNYAVDTTLLSVSVEQAKDQADPTNTGPILFNATFSKPVSGFTKEDISFDGSTVSGSLVAALSEIAPNDGTTYEISITGMTGKGLVVVSIPANKVMDALGNQNSASTGKDNTVTFDTTSPQVTIPKLQANYSGLSPISFGVNFNKPMNNPIGDTDTDDVTNPDNYLLVKTGPNQIFDTLSCVAGLASDDIQFAFNSVDYNDTSNSSIIHLSNRLPIGSYRLFICGTTSIVDLAGNPINGGKDAVFNFTVYPEAGSLPETGFPQEKITILPVQPADMTYANSGLTLSIPSLGVQTAIVGVPRSEQSWDVSWLGNRVGYLYGSAYPTLPGNTVLTGHTWNADNTPGIFANIKNLSHGDILKIFAYGQTYTFEVRENSLVESDNVDVAMKHEELSWVTLLTCESYDAGTGDYAYRRMVRAVLISVE</sequence>
<dbReference type="PANTHER" id="PTHR34677">
    <property type="match status" value="1"/>
</dbReference>
<dbReference type="Pfam" id="PF18998">
    <property type="entry name" value="Flg_new_2"/>
    <property type="match status" value="1"/>
</dbReference>
<evidence type="ECO:0000256" key="1">
    <source>
        <dbReference type="ARBA" id="ARBA00022801"/>
    </source>
</evidence>
<name>A0A0P6WSZ6_9CHLR</name>
<dbReference type="SUPFAM" id="SSF63817">
    <property type="entry name" value="Sortase"/>
    <property type="match status" value="1"/>
</dbReference>
<gene>
    <name evidence="4" type="ORF">ADM99_03885</name>
</gene>
<dbReference type="Pfam" id="PF13385">
    <property type="entry name" value="Laminin_G_3"/>
    <property type="match status" value="1"/>
</dbReference>
<dbReference type="EMBL" id="LGCK01000006">
    <property type="protein sequence ID" value="KPL73361.1"/>
    <property type="molecule type" value="Genomic_DNA"/>
</dbReference>
<dbReference type="InterPro" id="IPR044060">
    <property type="entry name" value="Bacterial_rp_domain"/>
</dbReference>
<keyword evidence="5" id="KW-1185">Reference proteome</keyword>
<dbReference type="InterPro" id="IPR023365">
    <property type="entry name" value="Sortase_dom-sf"/>
</dbReference>
<dbReference type="InterPro" id="IPR042001">
    <property type="entry name" value="Sortase_F"/>
</dbReference>
<feature type="domain" description="Bacterial Ig-like" evidence="3">
    <location>
        <begin position="583"/>
        <end position="679"/>
    </location>
</feature>
<dbReference type="Gene3D" id="2.40.260.10">
    <property type="entry name" value="Sortase"/>
    <property type="match status" value="1"/>
</dbReference>
<dbReference type="Pfam" id="PF04203">
    <property type="entry name" value="Sortase"/>
    <property type="match status" value="1"/>
</dbReference>
<dbReference type="GO" id="GO:0016787">
    <property type="term" value="F:hydrolase activity"/>
    <property type="evidence" value="ECO:0007669"/>
    <property type="project" value="UniProtKB-KW"/>
</dbReference>
<evidence type="ECO:0000313" key="4">
    <source>
        <dbReference type="EMBL" id="KPL73361.1"/>
    </source>
</evidence>
<dbReference type="PANTHER" id="PTHR34677:SF3">
    <property type="entry name" value="BACTERIAL IG-LIKE DOMAIN-CONTAINING PROTEIN"/>
    <property type="match status" value="1"/>
</dbReference>
<comment type="caution">
    <text evidence="4">The sequence shown here is derived from an EMBL/GenBank/DDBJ whole genome shotgun (WGS) entry which is preliminary data.</text>
</comment>
<dbReference type="InterPro" id="IPR044048">
    <property type="entry name" value="Big_12"/>
</dbReference>
<dbReference type="RefSeq" id="WP_062421779.1">
    <property type="nucleotide sequence ID" value="NZ_BBYA01000009.1"/>
</dbReference>